<dbReference type="Proteomes" id="UP000677054">
    <property type="component" value="Unassembled WGS sequence"/>
</dbReference>
<reference evidence="12" key="1">
    <citation type="submission" date="2020-11" db="EMBL/GenBank/DDBJ databases">
        <authorList>
            <person name="Tran Van P."/>
        </authorList>
    </citation>
    <scope>NUCLEOTIDE SEQUENCE</scope>
</reference>
<evidence type="ECO:0000313" key="12">
    <source>
        <dbReference type="EMBL" id="CAD7243922.1"/>
    </source>
</evidence>
<keyword evidence="8 11" id="KW-1133">Transmembrane helix</keyword>
<evidence type="ECO:0000313" key="13">
    <source>
        <dbReference type="Proteomes" id="UP000677054"/>
    </source>
</evidence>
<dbReference type="Pfam" id="PF00810">
    <property type="entry name" value="ER_lumen_recept"/>
    <property type="match status" value="1"/>
</dbReference>
<evidence type="ECO:0000256" key="8">
    <source>
        <dbReference type="ARBA" id="ARBA00022989"/>
    </source>
</evidence>
<keyword evidence="6" id="KW-0931">ER-Golgi transport</keyword>
<proteinExistence type="inferred from homology"/>
<keyword evidence="9 11" id="KW-0472">Membrane</keyword>
<evidence type="ECO:0000256" key="3">
    <source>
        <dbReference type="ARBA" id="ARBA00022448"/>
    </source>
</evidence>
<keyword evidence="7" id="KW-0653">Protein transport</keyword>
<accession>A0A7R8X6U3</accession>
<evidence type="ECO:0000256" key="7">
    <source>
        <dbReference type="ARBA" id="ARBA00022927"/>
    </source>
</evidence>
<evidence type="ECO:0000256" key="9">
    <source>
        <dbReference type="ARBA" id="ARBA00023136"/>
    </source>
</evidence>
<protein>
    <recommendedName>
        <fullName evidence="14">ER lumen protein-retaining receptor</fullName>
    </recommendedName>
</protein>
<keyword evidence="3" id="KW-0813">Transport</keyword>
<keyword evidence="10" id="KW-0675">Receptor</keyword>
<evidence type="ECO:0000256" key="11">
    <source>
        <dbReference type="SAM" id="Phobius"/>
    </source>
</evidence>
<organism evidence="12">
    <name type="scientific">Darwinula stevensoni</name>
    <dbReference type="NCBI Taxonomy" id="69355"/>
    <lineage>
        <taxon>Eukaryota</taxon>
        <taxon>Metazoa</taxon>
        <taxon>Ecdysozoa</taxon>
        <taxon>Arthropoda</taxon>
        <taxon>Crustacea</taxon>
        <taxon>Oligostraca</taxon>
        <taxon>Ostracoda</taxon>
        <taxon>Podocopa</taxon>
        <taxon>Podocopida</taxon>
        <taxon>Darwinulocopina</taxon>
        <taxon>Darwinuloidea</taxon>
        <taxon>Darwinulidae</taxon>
        <taxon>Darwinula</taxon>
    </lineage>
</organism>
<keyword evidence="5" id="KW-0256">Endoplasmic reticulum</keyword>
<dbReference type="OrthoDB" id="7694678at2759"/>
<evidence type="ECO:0000256" key="5">
    <source>
        <dbReference type="ARBA" id="ARBA00022824"/>
    </source>
</evidence>
<gene>
    <name evidence="12" type="ORF">DSTB1V02_LOCUS3829</name>
</gene>
<dbReference type="GO" id="GO:0005789">
    <property type="term" value="C:endoplasmic reticulum membrane"/>
    <property type="evidence" value="ECO:0007669"/>
    <property type="project" value="UniProtKB-SubCell"/>
</dbReference>
<dbReference type="PANTHER" id="PTHR10585">
    <property type="entry name" value="ER LUMEN PROTEIN RETAINING RECEPTOR"/>
    <property type="match status" value="1"/>
</dbReference>
<name>A0A7R8X6U3_9CRUS</name>
<dbReference type="AlphaFoldDB" id="A0A7R8X6U3"/>
<feature type="non-terminal residue" evidence="12">
    <location>
        <position position="1"/>
    </location>
</feature>
<evidence type="ECO:0000256" key="10">
    <source>
        <dbReference type="ARBA" id="ARBA00023170"/>
    </source>
</evidence>
<comment type="similarity">
    <text evidence="2">Belongs to the ERD2 family.</text>
</comment>
<evidence type="ECO:0000256" key="1">
    <source>
        <dbReference type="ARBA" id="ARBA00004477"/>
    </source>
</evidence>
<keyword evidence="13" id="KW-1185">Reference proteome</keyword>
<evidence type="ECO:0000256" key="4">
    <source>
        <dbReference type="ARBA" id="ARBA00022692"/>
    </source>
</evidence>
<dbReference type="GO" id="GO:0046923">
    <property type="term" value="F:ER retention sequence binding"/>
    <property type="evidence" value="ECO:0007669"/>
    <property type="project" value="InterPro"/>
</dbReference>
<dbReference type="EMBL" id="CAJPEV010000525">
    <property type="protein sequence ID" value="CAG0886126.1"/>
    <property type="molecule type" value="Genomic_DNA"/>
</dbReference>
<comment type="subcellular location">
    <subcellularLocation>
        <location evidence="1">Endoplasmic reticulum membrane</location>
        <topology evidence="1">Multi-pass membrane protein</topology>
    </subcellularLocation>
</comment>
<feature type="transmembrane region" description="Helical" evidence="11">
    <location>
        <begin position="69"/>
        <end position="87"/>
    </location>
</feature>
<dbReference type="GO" id="GO:0006621">
    <property type="term" value="P:protein retention in ER lumen"/>
    <property type="evidence" value="ECO:0007669"/>
    <property type="project" value="InterPro"/>
</dbReference>
<dbReference type="GO" id="GO:0015031">
    <property type="term" value="P:protein transport"/>
    <property type="evidence" value="ECO:0007669"/>
    <property type="project" value="UniProtKB-KW"/>
</dbReference>
<dbReference type="PROSITE" id="PS00952">
    <property type="entry name" value="ER_LUMEN_RECEPTOR_2"/>
    <property type="match status" value="1"/>
</dbReference>
<dbReference type="InterPro" id="IPR000133">
    <property type="entry name" value="ER_ret_rcpt"/>
</dbReference>
<sequence length="213" mass="24411">MNIYRLSGDLTHLLALVILLVKIWKSRSCAGECLHDFRVSGRSQVLFAMVYTTRFLDLFTNFVSVYNSVMKVVFIAITFVTVYLIYVKFKDSYDSDHDTFSIYLESVAILPQLTMVCKTGEADGTMSLYLLTLGSYRAWYILNWMYRYYFEGFFDPIAVVAGVVQTIDVGCTYIVVEWSISKRADEEDETQFDDVEKLACPLIPGSLDQLKFA</sequence>
<evidence type="ECO:0000256" key="2">
    <source>
        <dbReference type="ARBA" id="ARBA00010120"/>
    </source>
</evidence>
<dbReference type="EMBL" id="LR900042">
    <property type="protein sequence ID" value="CAD7243922.1"/>
    <property type="molecule type" value="Genomic_DNA"/>
</dbReference>
<evidence type="ECO:0000256" key="6">
    <source>
        <dbReference type="ARBA" id="ARBA00022892"/>
    </source>
</evidence>
<evidence type="ECO:0008006" key="14">
    <source>
        <dbReference type="Google" id="ProtNLM"/>
    </source>
</evidence>
<keyword evidence="4 11" id="KW-0812">Transmembrane</keyword>
<dbReference type="GO" id="GO:0016192">
    <property type="term" value="P:vesicle-mediated transport"/>
    <property type="evidence" value="ECO:0007669"/>
    <property type="project" value="UniProtKB-KW"/>
</dbReference>